<dbReference type="SUPFAM" id="SSF47370">
    <property type="entry name" value="Bromodomain"/>
    <property type="match status" value="1"/>
</dbReference>
<keyword evidence="3" id="KW-0175">Coiled coil</keyword>
<evidence type="ECO:0000259" key="5">
    <source>
        <dbReference type="PROSITE" id="PS50014"/>
    </source>
</evidence>
<dbReference type="STRING" id="35608.A0A2U1P1A9"/>
<feature type="compositionally biased region" description="Basic and acidic residues" evidence="4">
    <location>
        <begin position="284"/>
        <end position="299"/>
    </location>
</feature>
<evidence type="ECO:0000313" key="6">
    <source>
        <dbReference type="EMBL" id="PWA79539.1"/>
    </source>
</evidence>
<evidence type="ECO:0000256" key="3">
    <source>
        <dbReference type="SAM" id="Coils"/>
    </source>
</evidence>
<accession>A0A2U1P1A9</accession>
<comment type="caution">
    <text evidence="6">The sequence shown here is derived from an EMBL/GenBank/DDBJ whole genome shotgun (WGS) entry which is preliminary data.</text>
</comment>
<dbReference type="Proteomes" id="UP000245207">
    <property type="component" value="Unassembled WGS sequence"/>
</dbReference>
<evidence type="ECO:0000256" key="4">
    <source>
        <dbReference type="SAM" id="MobiDB-lite"/>
    </source>
</evidence>
<dbReference type="PRINTS" id="PR00503">
    <property type="entry name" value="BROMODOMAIN"/>
</dbReference>
<dbReference type="Gene3D" id="1.20.920.10">
    <property type="entry name" value="Bromodomain-like"/>
    <property type="match status" value="1"/>
</dbReference>
<gene>
    <name evidence="6" type="ORF">CTI12_AA191260</name>
</gene>
<dbReference type="AlphaFoldDB" id="A0A2U1P1A9"/>
<feature type="compositionally biased region" description="Polar residues" evidence="4">
    <location>
        <begin position="679"/>
        <end position="688"/>
    </location>
</feature>
<evidence type="ECO:0000256" key="1">
    <source>
        <dbReference type="ARBA" id="ARBA00023117"/>
    </source>
</evidence>
<feature type="compositionally biased region" description="Basic and acidic residues" evidence="4">
    <location>
        <begin position="1"/>
        <end position="11"/>
    </location>
</feature>
<evidence type="ECO:0000313" key="7">
    <source>
        <dbReference type="Proteomes" id="UP000245207"/>
    </source>
</evidence>
<feature type="coiled-coil region" evidence="3">
    <location>
        <begin position="615"/>
        <end position="642"/>
    </location>
</feature>
<dbReference type="PROSITE" id="PS50014">
    <property type="entry name" value="BROMODOMAIN_2"/>
    <property type="match status" value="1"/>
</dbReference>
<dbReference type="SMART" id="SM00297">
    <property type="entry name" value="BROMO"/>
    <property type="match status" value="1"/>
</dbReference>
<dbReference type="PANTHER" id="PTHR47809">
    <property type="entry name" value="DNA-BINDING BROMODOMAIN-CONTAINING PROTEIN"/>
    <property type="match status" value="1"/>
</dbReference>
<dbReference type="PROSITE" id="PS00633">
    <property type="entry name" value="BROMODOMAIN_1"/>
    <property type="match status" value="1"/>
</dbReference>
<dbReference type="InterPro" id="IPR004252">
    <property type="entry name" value="Probable_transposase_24"/>
</dbReference>
<reference evidence="6 7" key="1">
    <citation type="journal article" date="2018" name="Mol. Plant">
        <title>The genome of Artemisia annua provides insight into the evolution of Asteraceae family and artemisinin biosynthesis.</title>
        <authorList>
            <person name="Shen Q."/>
            <person name="Zhang L."/>
            <person name="Liao Z."/>
            <person name="Wang S."/>
            <person name="Yan T."/>
            <person name="Shi P."/>
            <person name="Liu M."/>
            <person name="Fu X."/>
            <person name="Pan Q."/>
            <person name="Wang Y."/>
            <person name="Lv Z."/>
            <person name="Lu X."/>
            <person name="Zhang F."/>
            <person name="Jiang W."/>
            <person name="Ma Y."/>
            <person name="Chen M."/>
            <person name="Hao X."/>
            <person name="Li L."/>
            <person name="Tang Y."/>
            <person name="Lv G."/>
            <person name="Zhou Y."/>
            <person name="Sun X."/>
            <person name="Brodelius P.E."/>
            <person name="Rose J.K.C."/>
            <person name="Tang K."/>
        </authorList>
    </citation>
    <scope>NUCLEOTIDE SEQUENCE [LARGE SCALE GENOMIC DNA]</scope>
    <source>
        <strain evidence="7">cv. Huhao1</strain>
        <tissue evidence="6">Leaf</tissue>
    </source>
</reference>
<dbReference type="Pfam" id="PF00439">
    <property type="entry name" value="Bromodomain"/>
    <property type="match status" value="1"/>
</dbReference>
<dbReference type="EMBL" id="PKPP01001842">
    <property type="protein sequence ID" value="PWA79539.1"/>
    <property type="molecule type" value="Genomic_DNA"/>
</dbReference>
<proteinExistence type="predicted"/>
<dbReference type="InterPro" id="IPR001487">
    <property type="entry name" value="Bromodomain"/>
</dbReference>
<dbReference type="InterPro" id="IPR018359">
    <property type="entry name" value="Bromodomain_CS"/>
</dbReference>
<dbReference type="Pfam" id="PF03004">
    <property type="entry name" value="Transposase_24"/>
    <property type="match status" value="1"/>
</dbReference>
<keyword evidence="7" id="KW-1185">Reference proteome</keyword>
<keyword evidence="1 2" id="KW-0103">Bromodomain</keyword>
<feature type="compositionally biased region" description="Polar residues" evidence="4">
    <location>
        <begin position="31"/>
        <end position="46"/>
    </location>
</feature>
<feature type="region of interest" description="Disordered" evidence="4">
    <location>
        <begin position="1"/>
        <end position="46"/>
    </location>
</feature>
<feature type="region of interest" description="Disordered" evidence="4">
    <location>
        <begin position="679"/>
        <end position="701"/>
    </location>
</feature>
<feature type="domain" description="Bromo" evidence="5">
    <location>
        <begin position="172"/>
        <end position="245"/>
    </location>
</feature>
<organism evidence="6 7">
    <name type="scientific">Artemisia annua</name>
    <name type="common">Sweet wormwood</name>
    <dbReference type="NCBI Taxonomy" id="35608"/>
    <lineage>
        <taxon>Eukaryota</taxon>
        <taxon>Viridiplantae</taxon>
        <taxon>Streptophyta</taxon>
        <taxon>Embryophyta</taxon>
        <taxon>Tracheophyta</taxon>
        <taxon>Spermatophyta</taxon>
        <taxon>Magnoliopsida</taxon>
        <taxon>eudicotyledons</taxon>
        <taxon>Gunneridae</taxon>
        <taxon>Pentapetalae</taxon>
        <taxon>asterids</taxon>
        <taxon>campanulids</taxon>
        <taxon>Asterales</taxon>
        <taxon>Asteraceae</taxon>
        <taxon>Asteroideae</taxon>
        <taxon>Anthemideae</taxon>
        <taxon>Artemisiinae</taxon>
        <taxon>Artemisia</taxon>
    </lineage>
</organism>
<dbReference type="PANTHER" id="PTHR47809:SF3">
    <property type="entry name" value="CHROMATIN REMODELER BROMODOMAIN FAMILY"/>
    <property type="match status" value="1"/>
</dbReference>
<evidence type="ECO:0000256" key="2">
    <source>
        <dbReference type="PROSITE-ProRule" id="PRU00035"/>
    </source>
</evidence>
<name>A0A2U1P1A9_ARTAN</name>
<dbReference type="OrthoDB" id="1913335at2759"/>
<protein>
    <submittedName>
        <fullName evidence="6">Bromodomain, putative transposase, Ptta/En/Spm</fullName>
    </submittedName>
</protein>
<sequence>MKRTRAYKEPPPKPPVSKNTSQSYAALVEETGTSTSFRPPPRSVSNMRTQENINSLHTRTESVRSGAFLRGDSRQTNLETGKTVYGGVDATPNALGEMIATIIKEISHQAGGLGNMSRSLVGNPVSHGVSHGQINESRVDMDLEENDSPLQQNPEYKQHELNAALMAIRKTMKLEAAAPFNTPVDPVALEIPDYFEIIDNPMDFGTICNNLENGLEYMNSSDVFKDVEYIWYNCLKYNNKGEQILELMKRVKACFMKNWKAAGLHPGPSLAIPESPISRHNKRENRDGLNRENRDGLNQVMEKEFTPISKNSGHPGQLAEKQFTPINMQSSSQPETSSDEDEPYIDSTIVKKKSQGERRTHCRKIIKTARRIEIMTNELGQPVGPEASKLTTFLGITARDGNSAPLIYPSWVKMPEEYKENMWQKVLTTFDIDPSCRSWVLMSIRSKWRNFKSHLKSNYYDKYATDEERLANRDHRVLPDQWSFLVSQWSSDKWQHISATNKANRAKVKFIHTSGTKSFARLREEERAKRPDGQEPSRAELFVLTRTNKNGQPVNEETAAVIAQLRERKAQKEETSINNDESDDDYDRILGREKKGGMSIYGTEISTRAQAIKMVTRKNSEIVEMKERLKTVEETCSQMASQMSEMVSMMATMQKAFLGGNIPNAIVGTSVPVGVPNQSEPACTSNHQVAEKVTRGRKKRR</sequence>
<feature type="region of interest" description="Disordered" evidence="4">
    <location>
        <begin position="270"/>
        <end position="299"/>
    </location>
</feature>
<dbReference type="InterPro" id="IPR036427">
    <property type="entry name" value="Bromodomain-like_sf"/>
</dbReference>